<organism evidence="1">
    <name type="scientific">Nymphaea colorata</name>
    <name type="common">pocket water lily</name>
    <dbReference type="NCBI Taxonomy" id="210225"/>
    <lineage>
        <taxon>Eukaryota</taxon>
        <taxon>Viridiplantae</taxon>
        <taxon>Streptophyta</taxon>
        <taxon>Embryophyta</taxon>
        <taxon>Tracheophyta</taxon>
        <taxon>Spermatophyta</taxon>
        <taxon>Magnoliopsida</taxon>
        <taxon>Nymphaeales</taxon>
        <taxon>Nymphaeaceae</taxon>
        <taxon>Nymphaea</taxon>
    </lineage>
</organism>
<protein>
    <submittedName>
        <fullName evidence="1">Uncharacterized protein</fullName>
    </submittedName>
</protein>
<dbReference type="EMBL" id="LR721780">
    <property type="protein sequence ID" value="VVW01873.1"/>
    <property type="molecule type" value="Genomic_DNA"/>
</dbReference>
<sequence>MAESTSSTVNTDQADVDATRIENIPIQVTTIRLTKENYLQCSAAITMGIAGRGRIAYVNGRKIKPVETSAA</sequence>
<name>A0A5K1AIL7_9MAGN</name>
<evidence type="ECO:0000313" key="1">
    <source>
        <dbReference type="EMBL" id="VVW01873.1"/>
    </source>
</evidence>
<dbReference type="Gramene" id="NC2G0264760.1">
    <property type="protein sequence ID" value="NC2G0264760.1:cds"/>
    <property type="gene ID" value="NC2G0264760"/>
</dbReference>
<gene>
    <name evidence="1" type="ORF">NYM_LOCUS13733</name>
</gene>
<dbReference type="AlphaFoldDB" id="A0A5K1AIL7"/>
<accession>A0A5K1AIL7</accession>
<reference evidence="1" key="1">
    <citation type="submission" date="2019-09" db="EMBL/GenBank/DDBJ databases">
        <authorList>
            <person name="Zhang L."/>
        </authorList>
    </citation>
    <scope>NUCLEOTIDE SEQUENCE</scope>
</reference>
<proteinExistence type="predicted"/>